<dbReference type="Proteomes" id="UP001260773">
    <property type="component" value="Unassembled WGS sequence"/>
</dbReference>
<dbReference type="EMBL" id="PDXQ01000001">
    <property type="protein sequence ID" value="TRZ34248.1"/>
    <property type="molecule type" value="Genomic_DNA"/>
</dbReference>
<gene>
    <name evidence="3" type="ORF">AUF17_09250</name>
    <name evidence="1" type="ORF">P7D43_14505</name>
    <name evidence="2" type="ORF">P7D79_02350</name>
</gene>
<dbReference type="EMBL" id="JARPWH010000056">
    <property type="protein sequence ID" value="MDT2403582.1"/>
    <property type="molecule type" value="Genomic_DNA"/>
</dbReference>
<dbReference type="InterPro" id="IPR007325">
    <property type="entry name" value="KFase/CYL"/>
</dbReference>
<dbReference type="SUPFAM" id="SSF102198">
    <property type="entry name" value="Putative cyclase"/>
    <property type="match status" value="1"/>
</dbReference>
<dbReference type="Proteomes" id="UP001264335">
    <property type="component" value="Unassembled WGS sequence"/>
</dbReference>
<accession>A0A4P8KIA1</accession>
<dbReference type="PANTHER" id="PTHR31118">
    <property type="entry name" value="CYCLASE-LIKE PROTEIN 2"/>
    <property type="match status" value="1"/>
</dbReference>
<dbReference type="RefSeq" id="WP_016182081.1">
    <property type="nucleotide sequence ID" value="NZ_CAAKNX010000172.1"/>
</dbReference>
<dbReference type="GO" id="GO:0004061">
    <property type="term" value="F:arylformamidase activity"/>
    <property type="evidence" value="ECO:0007669"/>
    <property type="project" value="InterPro"/>
</dbReference>
<dbReference type="PANTHER" id="PTHR31118:SF12">
    <property type="entry name" value="CYCLASE-LIKE PROTEIN 2"/>
    <property type="match status" value="1"/>
</dbReference>
<dbReference type="Pfam" id="PF04199">
    <property type="entry name" value="Cyclase"/>
    <property type="match status" value="1"/>
</dbReference>
<protein>
    <submittedName>
        <fullName evidence="1">Cyclase family protein</fullName>
    </submittedName>
</protein>
<reference evidence="3 4" key="1">
    <citation type="submission" date="2017-10" db="EMBL/GenBank/DDBJ databases">
        <title>FDA dAtabase for Regulatory Grade micrObial Sequences (FDA-ARGOS): Supporting development and validation of Infectious Disease Dx tests.</title>
        <authorList>
            <person name="Campos J."/>
            <person name="Goldberg B."/>
            <person name="Tallon L.J."/>
            <person name="Sadzewicz L."/>
            <person name="Sengamalay N."/>
            <person name="Ott S."/>
            <person name="Godinez A."/>
            <person name="Nagaraj S."/>
            <person name="Vyas G."/>
            <person name="Aluvathingal J."/>
            <person name="Nadendla S."/>
            <person name="Geyer C."/>
            <person name="Nandy P."/>
            <person name="Hobson J."/>
            <person name="Sichtig H."/>
        </authorList>
    </citation>
    <scope>NUCLEOTIDE SEQUENCE [LARGE SCALE GENOMIC DNA]</scope>
    <source>
        <strain evidence="3 4">FDAARGOS_185</strain>
    </source>
</reference>
<comment type="caution">
    <text evidence="3">The sequence shown here is derived from an EMBL/GenBank/DDBJ whole genome shotgun (WGS) entry which is preliminary data.</text>
</comment>
<dbReference type="GO" id="GO:0019441">
    <property type="term" value="P:L-tryptophan catabolic process to kynurenine"/>
    <property type="evidence" value="ECO:0007669"/>
    <property type="project" value="InterPro"/>
</dbReference>
<sequence>MSSKLWELLDELKSPAYEWVDLSHPVNEETPHYAGYNKLEMTEVFTYDEHTVCASEYKMVSQYGTHIDPPSHFVEGGRTLDQITVKETVLPLCVIDLTEKVAEDVDYAITVEDLTAWEENYGRFPDDCFVAVRTDWSKRKGEDFFAPDEAGQPHYPGWSLEALKFLSEERTITAVGHETPDTDPAIANLIVPWQGERYLLEQDKYQIEMLCNLDQLPATGAIIACSFPNVLDAPGYTARCIAVYQK</sequence>
<dbReference type="InterPro" id="IPR037175">
    <property type="entry name" value="KFase_sf"/>
</dbReference>
<evidence type="ECO:0000313" key="4">
    <source>
        <dbReference type="Proteomes" id="UP000316316"/>
    </source>
</evidence>
<evidence type="ECO:0000313" key="5">
    <source>
        <dbReference type="Proteomes" id="UP001264335"/>
    </source>
</evidence>
<evidence type="ECO:0000313" key="2">
    <source>
        <dbReference type="EMBL" id="MDT2513067.1"/>
    </source>
</evidence>
<dbReference type="GeneID" id="69567710"/>
<evidence type="ECO:0000313" key="3">
    <source>
        <dbReference type="EMBL" id="TRZ34248.1"/>
    </source>
</evidence>
<proteinExistence type="predicted"/>
<name>A0A4P8KIA1_ENTAV</name>
<evidence type="ECO:0000313" key="1">
    <source>
        <dbReference type="EMBL" id="MDT2403582.1"/>
    </source>
</evidence>
<organism evidence="3 4">
    <name type="scientific">Enterococcus avium</name>
    <name type="common">Streptococcus avium</name>
    <dbReference type="NCBI Taxonomy" id="33945"/>
    <lineage>
        <taxon>Bacteria</taxon>
        <taxon>Bacillati</taxon>
        <taxon>Bacillota</taxon>
        <taxon>Bacilli</taxon>
        <taxon>Lactobacillales</taxon>
        <taxon>Enterococcaceae</taxon>
        <taxon>Enterococcus</taxon>
    </lineage>
</organism>
<dbReference type="EMBL" id="JARPWY010000004">
    <property type="protein sequence ID" value="MDT2513067.1"/>
    <property type="molecule type" value="Genomic_DNA"/>
</dbReference>
<reference evidence="1 5" key="2">
    <citation type="submission" date="2023-03" db="EMBL/GenBank/DDBJ databases">
        <authorList>
            <person name="Shen W."/>
            <person name="Cai J."/>
        </authorList>
    </citation>
    <scope>NUCLEOTIDE SEQUENCE [LARGE SCALE GENOMIC DNA]</scope>
    <source>
        <strain evidence="1">P33-2</strain>
        <strain evidence="2 5">Y2</strain>
    </source>
</reference>
<dbReference type="Gene3D" id="3.50.30.50">
    <property type="entry name" value="Putative cyclase"/>
    <property type="match status" value="1"/>
</dbReference>
<dbReference type="AlphaFoldDB" id="A0A4P8KIA1"/>
<dbReference type="Proteomes" id="UP000316316">
    <property type="component" value="Unassembled WGS sequence"/>
</dbReference>